<dbReference type="Gene3D" id="3.40.91.30">
    <property type="match status" value="1"/>
</dbReference>
<evidence type="ECO:0000313" key="3">
    <source>
        <dbReference type="Proteomes" id="UP001139488"/>
    </source>
</evidence>
<comment type="caution">
    <text evidence="2">The sequence shown here is derived from an EMBL/GenBank/DDBJ whole genome shotgun (WGS) entry which is preliminary data.</text>
</comment>
<name>A0A9X1W7T0_9VIBR</name>
<proteinExistence type="predicted"/>
<dbReference type="EMBL" id="JAJNNZ010000001">
    <property type="protein sequence ID" value="MCJ2375573.1"/>
    <property type="molecule type" value="Genomic_DNA"/>
</dbReference>
<feature type="domain" description="TnsA endonuclease N-terminal" evidence="1">
    <location>
        <begin position="44"/>
        <end position="120"/>
    </location>
</feature>
<sequence>MYIRNLRKPSPNKNIYKFSSLKNRDAVMCEGSLEKDCCYHFEYDPDVVQYESQPEGFYYHFHGKKRPYTPDFLVTYVDGTFKYVEVKPHSKTLSKTFKQEFAARREAANRRGFGLVLVTDKQIRDGYFLKNSELVHRYSGCIAGDELAIKVHSYLISLETVKISDLAVSIGESVGRVFASVLRLIAVGRASVDLDIAKLSERTIVSVS</sequence>
<evidence type="ECO:0000259" key="1">
    <source>
        <dbReference type="Pfam" id="PF08722"/>
    </source>
</evidence>
<dbReference type="InterPro" id="IPR014833">
    <property type="entry name" value="TnsA_N"/>
</dbReference>
<reference evidence="2" key="1">
    <citation type="submission" date="2021-11" db="EMBL/GenBank/DDBJ databases">
        <title>Vibrio ZSDE26 sp. nov. and Vibrio ZSDZ34 sp. nov., isolated from coastal seawater in Qingdao.</title>
        <authorList>
            <person name="Zhang P."/>
        </authorList>
    </citation>
    <scope>NUCLEOTIDE SEQUENCE</scope>
    <source>
        <strain evidence="2">ZSDZ34</strain>
    </source>
</reference>
<gene>
    <name evidence="2" type="ORF">LNL84_01855</name>
</gene>
<protein>
    <submittedName>
        <fullName evidence="2">Tn7 transposase TnsA N-terminal domain-containing protein</fullName>
    </submittedName>
</protein>
<evidence type="ECO:0000313" key="2">
    <source>
        <dbReference type="EMBL" id="MCJ2375573.1"/>
    </source>
</evidence>
<dbReference type="Proteomes" id="UP001139488">
    <property type="component" value="Unassembled WGS sequence"/>
</dbReference>
<dbReference type="AlphaFoldDB" id="A0A9X1W7T0"/>
<accession>A0A9X1W7T0</accession>
<keyword evidence="3" id="KW-1185">Reference proteome</keyword>
<organism evidence="2 3">
    <name type="scientific">Vibrio gelatinilyticus</name>
    <dbReference type="NCBI Taxonomy" id="2893468"/>
    <lineage>
        <taxon>Bacteria</taxon>
        <taxon>Pseudomonadati</taxon>
        <taxon>Pseudomonadota</taxon>
        <taxon>Gammaproteobacteria</taxon>
        <taxon>Vibrionales</taxon>
        <taxon>Vibrionaceae</taxon>
        <taxon>Vibrio</taxon>
    </lineage>
</organism>
<dbReference type="RefSeq" id="WP_244354727.1">
    <property type="nucleotide sequence ID" value="NZ_JAJNNZ010000001.1"/>
</dbReference>
<dbReference type="Pfam" id="PF08722">
    <property type="entry name" value="Tn7_TnsA-like_N"/>
    <property type="match status" value="1"/>
</dbReference>